<accession>A0A1X2F9G7</accession>
<evidence type="ECO:0000313" key="1">
    <source>
        <dbReference type="EMBL" id="ORX14619.1"/>
    </source>
</evidence>
<evidence type="ECO:0008006" key="3">
    <source>
        <dbReference type="Google" id="ProtNLM"/>
    </source>
</evidence>
<protein>
    <recommendedName>
        <fullName evidence="3">DUF3263 domain-containing protein</fullName>
    </recommendedName>
</protein>
<reference evidence="1 2" key="1">
    <citation type="submission" date="2016-01" db="EMBL/GenBank/DDBJ databases">
        <title>The new phylogeny of the genus Mycobacterium.</title>
        <authorList>
            <person name="Tarcisio F."/>
            <person name="Conor M."/>
            <person name="Antonella G."/>
            <person name="Elisabetta G."/>
            <person name="Giulia F.S."/>
            <person name="Sara T."/>
            <person name="Anna F."/>
            <person name="Clotilde B."/>
            <person name="Roberto B."/>
            <person name="Veronica D.S."/>
            <person name="Fabio R."/>
            <person name="Monica P."/>
            <person name="Olivier J."/>
            <person name="Enrico T."/>
            <person name="Nicola S."/>
        </authorList>
    </citation>
    <scope>NUCLEOTIDE SEQUENCE [LARGE SCALE GENOMIC DNA]</scope>
    <source>
        <strain evidence="1 2">ATCC 700010</strain>
    </source>
</reference>
<comment type="caution">
    <text evidence="1">The sequence shown here is derived from an EMBL/GenBank/DDBJ whole genome shotgun (WGS) entry which is preliminary data.</text>
</comment>
<dbReference type="AlphaFoldDB" id="A0A1X2F9G7"/>
<sequence>MLTQVSAPAIRPPRNKETTMHLDWYDREILTFVLDRTPRSVPANDASFARFGIDAHRLMRRFDAVVDVFTTHQIPLDASDLNLVERAARYRIAVQDAAARTA</sequence>
<evidence type="ECO:0000313" key="2">
    <source>
        <dbReference type="Proteomes" id="UP000193964"/>
    </source>
</evidence>
<gene>
    <name evidence="1" type="ORF">AWC31_25900</name>
</gene>
<name>A0A1X2F9G7_9MYCO</name>
<dbReference type="EMBL" id="LQQA01000015">
    <property type="protein sequence ID" value="ORX14619.1"/>
    <property type="molecule type" value="Genomic_DNA"/>
</dbReference>
<dbReference type="OrthoDB" id="4635221at2"/>
<proteinExistence type="predicted"/>
<organism evidence="1 2">
    <name type="scientific">Mycolicibacterium wolinskyi</name>
    <dbReference type="NCBI Taxonomy" id="59750"/>
    <lineage>
        <taxon>Bacteria</taxon>
        <taxon>Bacillati</taxon>
        <taxon>Actinomycetota</taxon>
        <taxon>Actinomycetes</taxon>
        <taxon>Mycobacteriales</taxon>
        <taxon>Mycobacteriaceae</taxon>
        <taxon>Mycolicibacterium</taxon>
    </lineage>
</organism>
<dbReference type="Proteomes" id="UP000193964">
    <property type="component" value="Unassembled WGS sequence"/>
</dbReference>